<dbReference type="InterPro" id="IPR032868">
    <property type="entry name" value="FTO"/>
</dbReference>
<evidence type="ECO:0000313" key="26">
    <source>
        <dbReference type="EMBL" id="KAG9475180.1"/>
    </source>
</evidence>
<keyword evidence="10 24" id="KW-0560">Oxidoreductase</keyword>
<comment type="catalytic activity">
    <reaction evidence="22">
        <text>N(6)-methyladenosine in U6 snRNA + 2-oxoglutarate + O2 = adenosine in U6 snRNA + formaldehyde + succinate + CO2</text>
        <dbReference type="Rhea" id="RHEA:57900"/>
        <dbReference type="Rhea" id="RHEA-COMP:13573"/>
        <dbReference type="Rhea" id="RHEA-COMP:13574"/>
        <dbReference type="ChEBI" id="CHEBI:15379"/>
        <dbReference type="ChEBI" id="CHEBI:16526"/>
        <dbReference type="ChEBI" id="CHEBI:16810"/>
        <dbReference type="ChEBI" id="CHEBI:16842"/>
        <dbReference type="ChEBI" id="CHEBI:30031"/>
        <dbReference type="ChEBI" id="CHEBI:74411"/>
        <dbReference type="ChEBI" id="CHEBI:74449"/>
    </reaction>
</comment>
<dbReference type="InterPro" id="IPR024367">
    <property type="entry name" value="FTO_cat_dom"/>
</dbReference>
<reference evidence="26" key="1">
    <citation type="thesis" date="2020" institute="ProQuest LLC" country="789 East Eisenhower Parkway, Ann Arbor, MI, USA">
        <title>Comparative Genomics and Chromosome Evolution.</title>
        <authorList>
            <person name="Mudd A.B."/>
        </authorList>
    </citation>
    <scope>NUCLEOTIDE SEQUENCE</scope>
    <source>
        <strain evidence="26">HN-11 Male</strain>
        <tissue evidence="26">Kidney and liver</tissue>
    </source>
</reference>
<feature type="non-terminal residue" evidence="26">
    <location>
        <position position="1"/>
    </location>
</feature>
<keyword evidence="27" id="KW-1185">Reference proteome</keyword>
<sequence length="423" mass="48874">KRKLLQQIGGVRLQYLTPKDDGFHQLWSTKYAKLVIQEADQIPTELHHAVQKAFLTLLHHGCLSRDLVQLKGKDLLTPVSRILIGQPGCTYKYLNTRLFAVPWPEEDHNISYRTEGIANACKAFYHLNKSLHLQTICELKKLRSKHLSDAPSTSGGQIFLQNNEDFGQEDVQCFNVTLINYMNPQTMSYLREEPYFGMGKMAVSWHHDENLVEGSTVAVYNYSYQDGATETCEEEAMDISKWHVGLKVAWDIETPGLALPLNPGDSYFMLDNLNKTHQHCVLAGSQPRFSSTHRVAECSTGTLSSIRARCEKALENLNCSGELELQSLELEILQEAEQIHNEVEFDWLRQFWFQGKRYSKCSDYWLLAMAELEEKWWQMETMTSLLLEELEKDDWTGEDKYKILQGMMPILVERQDQRLAWQK</sequence>
<feature type="non-terminal residue" evidence="26">
    <location>
        <position position="423"/>
    </location>
</feature>
<dbReference type="GO" id="GO:0035516">
    <property type="term" value="F:broad specificity oxidative DNA demethylase activity"/>
    <property type="evidence" value="ECO:0007669"/>
    <property type="project" value="InterPro"/>
</dbReference>
<evidence type="ECO:0000256" key="7">
    <source>
        <dbReference type="ARBA" id="ARBA00022490"/>
    </source>
</evidence>
<dbReference type="GO" id="GO:0006307">
    <property type="term" value="P:DNA alkylation repair"/>
    <property type="evidence" value="ECO:0007669"/>
    <property type="project" value="InterPro"/>
</dbReference>
<evidence type="ECO:0000256" key="1">
    <source>
        <dbReference type="ARBA" id="ARBA00001954"/>
    </source>
</evidence>
<evidence type="ECO:0000256" key="14">
    <source>
        <dbReference type="ARBA" id="ARBA00030546"/>
    </source>
</evidence>
<evidence type="ECO:0000256" key="2">
    <source>
        <dbReference type="ARBA" id="ARBA00004324"/>
    </source>
</evidence>
<evidence type="ECO:0000259" key="25">
    <source>
        <dbReference type="PROSITE" id="PS51471"/>
    </source>
</evidence>
<evidence type="ECO:0000256" key="3">
    <source>
        <dbReference type="ARBA" id="ARBA00004496"/>
    </source>
</evidence>
<dbReference type="PANTHER" id="PTHR31291">
    <property type="entry name" value="ALPHA-KETOGLUTARATE-DEPENDENT DIOXYGENASE FTO"/>
    <property type="match status" value="1"/>
</dbReference>
<comment type="catalytic activity">
    <reaction evidence="19">
        <text>an N(1)-methyladenosine in tRNA + 2-oxoglutarate + O2 = an adenosine in tRNA + formaldehyde + succinate + CO2</text>
        <dbReference type="Rhea" id="RHEA:54576"/>
        <dbReference type="Rhea" id="RHEA-COMP:10242"/>
        <dbReference type="Rhea" id="RHEA-COMP:12312"/>
        <dbReference type="ChEBI" id="CHEBI:15379"/>
        <dbReference type="ChEBI" id="CHEBI:16526"/>
        <dbReference type="ChEBI" id="CHEBI:16810"/>
        <dbReference type="ChEBI" id="CHEBI:16842"/>
        <dbReference type="ChEBI" id="CHEBI:30031"/>
        <dbReference type="ChEBI" id="CHEBI:74411"/>
        <dbReference type="ChEBI" id="CHEBI:74491"/>
    </reaction>
</comment>
<evidence type="ECO:0000256" key="15">
    <source>
        <dbReference type="ARBA" id="ARBA00030557"/>
    </source>
</evidence>
<evidence type="ECO:0000256" key="24">
    <source>
        <dbReference type="RuleBase" id="RU003682"/>
    </source>
</evidence>
<comment type="similarity">
    <text evidence="24">Belongs to the iron/ascorbate-dependent oxidoreductase family.</text>
</comment>
<evidence type="ECO:0000256" key="9">
    <source>
        <dbReference type="ARBA" id="ARBA00022964"/>
    </source>
</evidence>
<organism evidence="26 27">
    <name type="scientific">Eleutherodactylus coqui</name>
    <name type="common">Puerto Rican coqui</name>
    <dbReference type="NCBI Taxonomy" id="57060"/>
    <lineage>
        <taxon>Eukaryota</taxon>
        <taxon>Metazoa</taxon>
        <taxon>Chordata</taxon>
        <taxon>Craniata</taxon>
        <taxon>Vertebrata</taxon>
        <taxon>Euteleostomi</taxon>
        <taxon>Amphibia</taxon>
        <taxon>Batrachia</taxon>
        <taxon>Anura</taxon>
        <taxon>Neobatrachia</taxon>
        <taxon>Hyloidea</taxon>
        <taxon>Eleutherodactylidae</taxon>
        <taxon>Eleutherodactylinae</taxon>
        <taxon>Eleutherodactylus</taxon>
        <taxon>Eleutherodactylus</taxon>
    </lineage>
</organism>
<evidence type="ECO:0000256" key="12">
    <source>
        <dbReference type="ARBA" id="ARBA00023242"/>
    </source>
</evidence>
<evidence type="ECO:0000256" key="13">
    <source>
        <dbReference type="ARBA" id="ARBA00030404"/>
    </source>
</evidence>
<dbReference type="InterPro" id="IPR024366">
    <property type="entry name" value="FTO_C"/>
</dbReference>
<comment type="similarity">
    <text evidence="4">Belongs to the fto family.</text>
</comment>
<dbReference type="GO" id="GO:0005737">
    <property type="term" value="C:cytoplasm"/>
    <property type="evidence" value="ECO:0007669"/>
    <property type="project" value="UniProtKB-SubCell"/>
</dbReference>
<dbReference type="Gene3D" id="2.60.120.590">
    <property type="entry name" value="Alpha-ketoglutarate-dependent dioxygenase AlkB-like"/>
    <property type="match status" value="1"/>
</dbReference>
<evidence type="ECO:0000256" key="22">
    <source>
        <dbReference type="ARBA" id="ARBA00049056"/>
    </source>
</evidence>
<keyword evidence="9" id="KW-0223">Dioxygenase</keyword>
<dbReference type="EMBL" id="WNTK01000012">
    <property type="protein sequence ID" value="KAG9475180.1"/>
    <property type="molecule type" value="Genomic_DNA"/>
</dbReference>
<comment type="catalytic activity">
    <reaction evidence="23">
        <text>a 5'-end (N(7)-methyl 5'-triphosphoguanosine)-(N(6),2'-O-dimethyladenosine) in mRNA + 2-oxoglutarate + O2 = a 5'-end (N(7)-methyl 5'-triphosphoguanosine)-(2'-O-methyladenosine) in mRNA + formaldehyde + succinate + CO2</text>
        <dbReference type="Rhea" id="RHEA:57896"/>
        <dbReference type="Rhea" id="RHEA-COMP:11518"/>
        <dbReference type="Rhea" id="RHEA-COMP:11519"/>
        <dbReference type="ChEBI" id="CHEBI:15379"/>
        <dbReference type="ChEBI" id="CHEBI:16526"/>
        <dbReference type="ChEBI" id="CHEBI:16810"/>
        <dbReference type="ChEBI" id="CHEBI:16842"/>
        <dbReference type="ChEBI" id="CHEBI:30031"/>
        <dbReference type="ChEBI" id="CHEBI:85958"/>
        <dbReference type="ChEBI" id="CHEBI:85959"/>
    </reaction>
</comment>
<dbReference type="GO" id="GO:0042245">
    <property type="term" value="P:RNA repair"/>
    <property type="evidence" value="ECO:0007669"/>
    <property type="project" value="InterPro"/>
</dbReference>
<evidence type="ECO:0000256" key="23">
    <source>
        <dbReference type="ARBA" id="ARBA00049565"/>
    </source>
</evidence>
<evidence type="ECO:0000256" key="19">
    <source>
        <dbReference type="ARBA" id="ARBA00047457"/>
    </source>
</evidence>
<comment type="caution">
    <text evidence="26">The sequence shown here is derived from an EMBL/GenBank/DDBJ whole genome shotgun (WGS) entry which is preliminary data.</text>
</comment>
<dbReference type="InterPro" id="IPR037151">
    <property type="entry name" value="AlkB-like_sf"/>
</dbReference>
<accession>A0A8J6EU76</accession>
<proteinExistence type="inferred from homology"/>
<evidence type="ECO:0000256" key="5">
    <source>
        <dbReference type="ARBA" id="ARBA00012931"/>
    </source>
</evidence>
<comment type="subcellular location">
    <subcellularLocation>
        <location evidence="3">Cytoplasm</location>
    </subcellularLocation>
    <subcellularLocation>
        <location evidence="2">Nucleus speckle</location>
    </subcellularLocation>
</comment>
<comment type="catalytic activity">
    <reaction evidence="20">
        <text>an N(6)-methyladenosine in mRNA + 2-oxoglutarate + O2 = an adenosine in mRNA + formaldehyde + succinate + CO2</text>
        <dbReference type="Rhea" id="RHEA:49520"/>
        <dbReference type="Rhea" id="RHEA-COMP:12414"/>
        <dbReference type="Rhea" id="RHEA-COMP:12417"/>
        <dbReference type="ChEBI" id="CHEBI:15379"/>
        <dbReference type="ChEBI" id="CHEBI:16526"/>
        <dbReference type="ChEBI" id="CHEBI:16810"/>
        <dbReference type="ChEBI" id="CHEBI:16842"/>
        <dbReference type="ChEBI" id="CHEBI:30031"/>
        <dbReference type="ChEBI" id="CHEBI:74411"/>
        <dbReference type="ChEBI" id="CHEBI:74449"/>
        <dbReference type="EC" id="1.14.11.53"/>
    </reaction>
</comment>
<evidence type="ECO:0000256" key="20">
    <source>
        <dbReference type="ARBA" id="ARBA00048158"/>
    </source>
</evidence>
<protein>
    <recommendedName>
        <fullName evidence="6">Alpha-ketoglutarate-dependent dioxygenase FTO</fullName>
        <ecNumber evidence="5">1.14.11.53</ecNumber>
    </recommendedName>
    <alternativeName>
        <fullName evidence="13">U6 small nuclear RNA (2'-O-methyladenosine-N(6)-)-demethylase FTO</fullName>
    </alternativeName>
    <alternativeName>
        <fullName evidence="14">U6 small nuclear RNA N(6)-methyladenosine-demethylase FTO</fullName>
    </alternativeName>
    <alternativeName>
        <fullName evidence="16">mRNA (2'-O-methyladenosine-N(6)-)-demethylase FTO</fullName>
    </alternativeName>
    <alternativeName>
        <fullName evidence="17">mRNA N(6)-methyladenosine demethylase FTO</fullName>
    </alternativeName>
    <alternativeName>
        <fullName evidence="15">tRNA N1-methyl adenine demethylase FTO</fullName>
    </alternativeName>
</protein>
<evidence type="ECO:0000256" key="21">
    <source>
        <dbReference type="ARBA" id="ARBA00048582"/>
    </source>
</evidence>
<dbReference type="GO" id="GO:1990931">
    <property type="term" value="F:mRNA N6-methyladenosine dioxygenase activity"/>
    <property type="evidence" value="ECO:0007669"/>
    <property type="project" value="UniProtKB-EC"/>
</dbReference>
<dbReference type="OrthoDB" id="46257at2759"/>
<dbReference type="Gene3D" id="1.20.58.1470">
    <property type="entry name" value="FTO C-terminal domain"/>
    <property type="match status" value="1"/>
</dbReference>
<dbReference type="Pfam" id="PF12933">
    <property type="entry name" value="FTO_NTD"/>
    <property type="match status" value="1"/>
</dbReference>
<dbReference type="SMART" id="SM01223">
    <property type="entry name" value="FTO_NTD"/>
    <property type="match status" value="1"/>
</dbReference>
<comment type="subunit">
    <text evidence="18">Monomer. May also exist as homodimer.</text>
</comment>
<dbReference type="AlphaFoldDB" id="A0A8J6EU76"/>
<keyword evidence="8 24" id="KW-0479">Metal-binding</keyword>
<feature type="domain" description="Fe2OG dioxygenase" evidence="25">
    <location>
        <begin position="173"/>
        <end position="297"/>
    </location>
</feature>
<name>A0A8J6EU76_ELECQ</name>
<dbReference type="InterPro" id="IPR005123">
    <property type="entry name" value="Oxoglu/Fe-dep_dioxygenase_dom"/>
</dbReference>
<keyword evidence="11 24" id="KW-0408">Iron</keyword>
<evidence type="ECO:0000256" key="10">
    <source>
        <dbReference type="ARBA" id="ARBA00023002"/>
    </source>
</evidence>
<dbReference type="EC" id="1.14.11.53" evidence="5"/>
<evidence type="ECO:0000256" key="6">
    <source>
        <dbReference type="ARBA" id="ARBA00013477"/>
    </source>
</evidence>
<gene>
    <name evidence="26" type="ORF">GDO78_003571</name>
</gene>
<comment type="cofactor">
    <cofactor evidence="1">
        <name>Fe(2+)</name>
        <dbReference type="ChEBI" id="CHEBI:29033"/>
    </cofactor>
</comment>
<dbReference type="GO" id="GO:0016607">
    <property type="term" value="C:nuclear speck"/>
    <property type="evidence" value="ECO:0007669"/>
    <property type="project" value="UniProtKB-SubCell"/>
</dbReference>
<evidence type="ECO:0000256" key="8">
    <source>
        <dbReference type="ARBA" id="ARBA00022723"/>
    </source>
</evidence>
<dbReference type="Pfam" id="PF12934">
    <property type="entry name" value="FTO_CTD"/>
    <property type="match status" value="1"/>
</dbReference>
<evidence type="ECO:0000256" key="18">
    <source>
        <dbReference type="ARBA" id="ARBA00046452"/>
    </source>
</evidence>
<dbReference type="PANTHER" id="PTHR31291:SF2">
    <property type="entry name" value="ALPHA-KETOGLUTARATE-DEPENDENT DIOXYGENASE FTO"/>
    <property type="match status" value="1"/>
</dbReference>
<dbReference type="PROSITE" id="PS51471">
    <property type="entry name" value="FE2OG_OXY"/>
    <property type="match status" value="1"/>
</dbReference>
<keyword evidence="12" id="KW-0539">Nucleus</keyword>
<evidence type="ECO:0000256" key="11">
    <source>
        <dbReference type="ARBA" id="ARBA00023004"/>
    </source>
</evidence>
<evidence type="ECO:0000256" key="17">
    <source>
        <dbReference type="ARBA" id="ARBA00032950"/>
    </source>
</evidence>
<dbReference type="InterPro" id="IPR038413">
    <property type="entry name" value="FTO_C_sf"/>
</dbReference>
<dbReference type="GO" id="GO:0008198">
    <property type="term" value="F:ferrous iron binding"/>
    <property type="evidence" value="ECO:0007669"/>
    <property type="project" value="TreeGrafter"/>
</dbReference>
<comment type="catalytic activity">
    <reaction evidence="21">
        <text>a 5'-end (N(7)-methyl 5'-triphosphoguanosine)-(N(6),2'-O-dimethyladenosine) in U6 snRNA + 2-oxoglutarate + O2 = a 5'-end (N(7)-methyl 5'-triphosphoguanosine)-(2'-O-methyladenosine) in U6 snRNA + formaldehyde + succinate + CO2</text>
        <dbReference type="Rhea" id="RHEA:57904"/>
        <dbReference type="Rhea" id="RHEA-COMP:15030"/>
        <dbReference type="Rhea" id="RHEA-COMP:15031"/>
        <dbReference type="ChEBI" id="CHEBI:15379"/>
        <dbReference type="ChEBI" id="CHEBI:16526"/>
        <dbReference type="ChEBI" id="CHEBI:16810"/>
        <dbReference type="ChEBI" id="CHEBI:16842"/>
        <dbReference type="ChEBI" id="CHEBI:30031"/>
        <dbReference type="ChEBI" id="CHEBI:85958"/>
        <dbReference type="ChEBI" id="CHEBI:85959"/>
    </reaction>
</comment>
<dbReference type="Proteomes" id="UP000770717">
    <property type="component" value="Unassembled WGS sequence"/>
</dbReference>
<dbReference type="GO" id="GO:0040014">
    <property type="term" value="P:regulation of multicellular organism growth"/>
    <property type="evidence" value="ECO:0007669"/>
    <property type="project" value="InterPro"/>
</dbReference>
<evidence type="ECO:0000256" key="4">
    <source>
        <dbReference type="ARBA" id="ARBA00006264"/>
    </source>
</evidence>
<evidence type="ECO:0000256" key="16">
    <source>
        <dbReference type="ARBA" id="ARBA00032169"/>
    </source>
</evidence>
<evidence type="ECO:0000313" key="27">
    <source>
        <dbReference type="Proteomes" id="UP000770717"/>
    </source>
</evidence>
<keyword evidence="7" id="KW-0963">Cytoplasm</keyword>